<evidence type="ECO:0000313" key="3">
    <source>
        <dbReference type="Proteomes" id="UP000176504"/>
    </source>
</evidence>
<evidence type="ECO:0000313" key="2">
    <source>
        <dbReference type="EMBL" id="OGC55723.1"/>
    </source>
</evidence>
<accession>A0A1F4VG89</accession>
<dbReference type="EMBL" id="MEVI01000001">
    <property type="protein sequence ID" value="OGC55723.1"/>
    <property type="molecule type" value="Genomic_DNA"/>
</dbReference>
<keyword evidence="1" id="KW-1133">Transmembrane helix</keyword>
<gene>
    <name evidence="2" type="ORF">A3A78_01645</name>
</gene>
<feature type="transmembrane region" description="Helical" evidence="1">
    <location>
        <begin position="55"/>
        <end position="75"/>
    </location>
</feature>
<dbReference type="Proteomes" id="UP000176504">
    <property type="component" value="Unassembled WGS sequence"/>
</dbReference>
<protein>
    <submittedName>
        <fullName evidence="2">Uncharacterized protein</fullName>
    </submittedName>
</protein>
<feature type="transmembrane region" description="Helical" evidence="1">
    <location>
        <begin position="102"/>
        <end position="127"/>
    </location>
</feature>
<keyword evidence="1" id="KW-0472">Membrane</keyword>
<name>A0A1F4VG89_UNCKA</name>
<evidence type="ECO:0000256" key="1">
    <source>
        <dbReference type="SAM" id="Phobius"/>
    </source>
</evidence>
<comment type="caution">
    <text evidence="2">The sequence shown here is derived from an EMBL/GenBank/DDBJ whole genome shotgun (WGS) entry which is preliminary data.</text>
</comment>
<feature type="transmembrane region" description="Helical" evidence="1">
    <location>
        <begin position="29"/>
        <end position="49"/>
    </location>
</feature>
<dbReference type="AlphaFoldDB" id="A0A1F4VG89"/>
<proteinExistence type="predicted"/>
<keyword evidence="1" id="KW-0812">Transmembrane</keyword>
<organism evidence="2 3">
    <name type="scientific">candidate division WWE3 bacterium RIFCSPLOWO2_01_FULL_41_18</name>
    <dbReference type="NCBI Taxonomy" id="1802625"/>
    <lineage>
        <taxon>Bacteria</taxon>
        <taxon>Katanobacteria</taxon>
    </lineage>
</organism>
<reference evidence="2 3" key="1">
    <citation type="journal article" date="2016" name="Nat. Commun.">
        <title>Thousands of microbial genomes shed light on interconnected biogeochemical processes in an aquifer system.</title>
        <authorList>
            <person name="Anantharaman K."/>
            <person name="Brown C.T."/>
            <person name="Hug L.A."/>
            <person name="Sharon I."/>
            <person name="Castelle C.J."/>
            <person name="Probst A.J."/>
            <person name="Thomas B.C."/>
            <person name="Singh A."/>
            <person name="Wilkins M.J."/>
            <person name="Karaoz U."/>
            <person name="Brodie E.L."/>
            <person name="Williams K.H."/>
            <person name="Hubbard S.S."/>
            <person name="Banfield J.F."/>
        </authorList>
    </citation>
    <scope>NUCLEOTIDE SEQUENCE [LARGE SCALE GENOMIC DNA]</scope>
</reference>
<sequence length="128" mass="14174">MKTRLWTSRFKDALAVLEVNGRQQGPDRIIRWIVGGAFSLIPISAGLLLSAATGLPYIGFSPATLLTALWVVLLYHMGKKPFEVFAWTEWQEEVDKAIKLPLAILGSIELSTLFVTFSVVLAAIQLLF</sequence>